<feature type="compositionally biased region" description="Low complexity" evidence="4">
    <location>
        <begin position="375"/>
        <end position="394"/>
    </location>
</feature>
<evidence type="ECO:0000256" key="4">
    <source>
        <dbReference type="SAM" id="MobiDB-lite"/>
    </source>
</evidence>
<keyword evidence="2" id="KW-0863">Zinc-finger</keyword>
<dbReference type="SMART" id="SM01328">
    <property type="entry name" value="zf-3CxxC"/>
    <property type="match status" value="1"/>
</dbReference>
<feature type="domain" description="CBM21" evidence="5">
    <location>
        <begin position="615"/>
        <end position="725"/>
    </location>
</feature>
<feature type="region of interest" description="Disordered" evidence="4">
    <location>
        <begin position="306"/>
        <end position="344"/>
    </location>
</feature>
<evidence type="ECO:0000256" key="2">
    <source>
        <dbReference type="ARBA" id="ARBA00022771"/>
    </source>
</evidence>
<dbReference type="PANTHER" id="PTHR12307:SF53">
    <property type="entry name" value="PROTEIN PHOSPHATASE 1 REGULATORY SUBUNIT"/>
    <property type="match status" value="1"/>
</dbReference>
<dbReference type="Proteomes" id="UP000095280">
    <property type="component" value="Unplaced"/>
</dbReference>
<sequence length="735" mass="80294">MSSVDSSFDLMAGLTSLDAAALYAATGPMPSPATSASAVLSATGHQSALPVGFYTDREIREKWDAEFLRQRCQLIAALSRSLEYFTEGIIWSESTASLGLMDDAMEAKIRALTDGLPPQGSYGSMWHTPAPLTQQVLVPQLLPHANLVVQQSVLIQLSIIGYSFYDGAKVRFRCSQCPKEWTSMKGRIVFHLFRLEGATPLLDPQTSEVLLPRGYSLYFRLFKQQCHETKGHRQGEHTVFEEPQWYPEEIEKVLYNVFWRIGQTLYKVSIGDKTVQMRSASALRFLQQRRSLRRAIDTGNWAPIVGPQRSAVPARSSKSLPAELNTAAVGPSRPEAREAQNPQLLRQQSCLPRWKVGTITGLLGKSSSRHRRCRSSNNTTQQQQQQQQQQQTRPHSPRDRRRRCTPPPLTMVFVDPPSLEATTPDGSAAPVVDSLSLALAELRGSRPGPANFFEAHERVERGAAAAAADGGIGGAAGGVGSALDSESSNGVINPDDMLNIRQLAKRSSSLKSKKTPPGTPSLVKKAVRFADAFGLELINVKHVLDPDNPPEIPPEAISDLELGDGTGSEDADTDSNFLPAVAAAIGGDSQQQQQQRLQTTLRPIFSQPGHSAGFNARVMAQKVVLESAAYAPLTGEICGYICVANLAFEKSVTVRVSFDSWRSSSEVGAEYRHDDRFSFSLALPGGPAAVTSAPPGRYRVAFCVAYRTCGQTFWDNNFGENYAFDSVVDAWTNRI</sequence>
<dbReference type="InterPro" id="IPR050782">
    <property type="entry name" value="PP1_regulatory_subunit_3"/>
</dbReference>
<name>A0A1I8JFB3_9PLAT</name>
<dbReference type="Pfam" id="PF13695">
    <property type="entry name" value="Zn_ribbon_3CxxC"/>
    <property type="match status" value="1"/>
</dbReference>
<dbReference type="PANTHER" id="PTHR12307">
    <property type="entry name" value="PROTEIN PHOSPHATASE 1 REGULATORY SUBUNIT"/>
    <property type="match status" value="1"/>
</dbReference>
<protein>
    <submittedName>
        <fullName evidence="7">CBM21 domain-containing protein</fullName>
    </submittedName>
</protein>
<keyword evidence="1" id="KW-0479">Metal-binding</keyword>
<evidence type="ECO:0000313" key="6">
    <source>
        <dbReference type="Proteomes" id="UP000095280"/>
    </source>
</evidence>
<proteinExistence type="predicted"/>
<reference evidence="7" key="1">
    <citation type="submission" date="2016-11" db="UniProtKB">
        <authorList>
            <consortium name="WormBaseParasite"/>
        </authorList>
    </citation>
    <scope>IDENTIFICATION</scope>
</reference>
<dbReference type="Pfam" id="PF03370">
    <property type="entry name" value="CBM_21"/>
    <property type="match status" value="1"/>
</dbReference>
<dbReference type="GO" id="GO:2001069">
    <property type="term" value="F:glycogen binding"/>
    <property type="evidence" value="ECO:0007669"/>
    <property type="project" value="TreeGrafter"/>
</dbReference>
<dbReference type="GO" id="GO:0000164">
    <property type="term" value="C:protein phosphatase type 1 complex"/>
    <property type="evidence" value="ECO:0007669"/>
    <property type="project" value="TreeGrafter"/>
</dbReference>
<dbReference type="AlphaFoldDB" id="A0A1I8JFB3"/>
<dbReference type="Gene3D" id="2.60.40.2440">
    <property type="entry name" value="Carbohydrate binding type-21 domain"/>
    <property type="match status" value="1"/>
</dbReference>
<dbReference type="GO" id="GO:0008157">
    <property type="term" value="F:protein phosphatase 1 binding"/>
    <property type="evidence" value="ECO:0007669"/>
    <property type="project" value="TreeGrafter"/>
</dbReference>
<feature type="region of interest" description="Disordered" evidence="4">
    <location>
        <begin position="361"/>
        <end position="429"/>
    </location>
</feature>
<evidence type="ECO:0000259" key="5">
    <source>
        <dbReference type="PROSITE" id="PS51159"/>
    </source>
</evidence>
<dbReference type="InterPro" id="IPR027377">
    <property type="entry name" value="ZAR1/RTP1-5-like_Znf-3CxxC"/>
</dbReference>
<dbReference type="WBParaSite" id="maker-uti_cns_0047759-snap-gene-0.8-mRNA-1">
    <property type="protein sequence ID" value="maker-uti_cns_0047759-snap-gene-0.8-mRNA-1"/>
    <property type="gene ID" value="maker-uti_cns_0047759-snap-gene-0.8"/>
</dbReference>
<dbReference type="InterPro" id="IPR005036">
    <property type="entry name" value="CBM21_dom"/>
</dbReference>
<keyword evidence="3" id="KW-0862">Zinc</keyword>
<dbReference type="PROSITE" id="PS51159">
    <property type="entry name" value="CBM21"/>
    <property type="match status" value="1"/>
</dbReference>
<evidence type="ECO:0000256" key="1">
    <source>
        <dbReference type="ARBA" id="ARBA00022723"/>
    </source>
</evidence>
<evidence type="ECO:0000313" key="7">
    <source>
        <dbReference type="WBParaSite" id="maker-uti_cns_0047759-snap-gene-0.8-mRNA-1"/>
    </source>
</evidence>
<dbReference type="InterPro" id="IPR038175">
    <property type="entry name" value="CBM21_dom_sf"/>
</dbReference>
<dbReference type="GO" id="GO:0005979">
    <property type="term" value="P:regulation of glycogen biosynthetic process"/>
    <property type="evidence" value="ECO:0007669"/>
    <property type="project" value="TreeGrafter"/>
</dbReference>
<dbReference type="GO" id="GO:0008270">
    <property type="term" value="F:zinc ion binding"/>
    <property type="evidence" value="ECO:0007669"/>
    <property type="project" value="UniProtKB-KW"/>
</dbReference>
<keyword evidence="6" id="KW-1185">Reference proteome</keyword>
<organism evidence="6 7">
    <name type="scientific">Macrostomum lignano</name>
    <dbReference type="NCBI Taxonomy" id="282301"/>
    <lineage>
        <taxon>Eukaryota</taxon>
        <taxon>Metazoa</taxon>
        <taxon>Spiralia</taxon>
        <taxon>Lophotrochozoa</taxon>
        <taxon>Platyhelminthes</taxon>
        <taxon>Rhabditophora</taxon>
        <taxon>Macrostomorpha</taxon>
        <taxon>Macrostomida</taxon>
        <taxon>Macrostomidae</taxon>
        <taxon>Macrostomum</taxon>
    </lineage>
</organism>
<accession>A0A1I8JFB3</accession>
<evidence type="ECO:0000256" key="3">
    <source>
        <dbReference type="ARBA" id="ARBA00022833"/>
    </source>
</evidence>